<feature type="transmembrane region" description="Helical" evidence="6">
    <location>
        <begin position="43"/>
        <end position="62"/>
    </location>
</feature>
<comment type="caution">
    <text evidence="7">The sequence shown here is derived from an EMBL/GenBank/DDBJ whole genome shotgun (WGS) entry which is preliminary data.</text>
</comment>
<dbReference type="InterPro" id="IPR001204">
    <property type="entry name" value="Phos_transporter"/>
</dbReference>
<dbReference type="GO" id="GO:0016020">
    <property type="term" value="C:membrane"/>
    <property type="evidence" value="ECO:0007669"/>
    <property type="project" value="UniProtKB-SubCell"/>
</dbReference>
<feature type="transmembrane region" description="Helical" evidence="6">
    <location>
        <begin position="185"/>
        <end position="203"/>
    </location>
</feature>
<dbReference type="PANTHER" id="PTHR11101:SF80">
    <property type="entry name" value="PHOSPHATE TRANSPORTER"/>
    <property type="match status" value="1"/>
</dbReference>
<keyword evidence="2" id="KW-0813">Transport</keyword>
<name>X1L308_9ZZZZ</name>
<evidence type="ECO:0008006" key="8">
    <source>
        <dbReference type="Google" id="ProtNLM"/>
    </source>
</evidence>
<evidence type="ECO:0000313" key="7">
    <source>
        <dbReference type="EMBL" id="GAI13353.1"/>
    </source>
</evidence>
<gene>
    <name evidence="7" type="ORF">S06H3_22302</name>
</gene>
<keyword evidence="4 6" id="KW-1133">Transmembrane helix</keyword>
<feature type="transmembrane region" description="Helical" evidence="6">
    <location>
        <begin position="82"/>
        <end position="101"/>
    </location>
</feature>
<reference evidence="7" key="1">
    <citation type="journal article" date="2014" name="Front. Microbiol.">
        <title>High frequency of phylogenetically diverse reductive dehalogenase-homologous genes in deep subseafloor sedimentary metagenomes.</title>
        <authorList>
            <person name="Kawai M."/>
            <person name="Futagami T."/>
            <person name="Toyoda A."/>
            <person name="Takaki Y."/>
            <person name="Nishi S."/>
            <person name="Hori S."/>
            <person name="Arai W."/>
            <person name="Tsubouchi T."/>
            <person name="Morono Y."/>
            <person name="Uchiyama I."/>
            <person name="Ito T."/>
            <person name="Fujiyama A."/>
            <person name="Inagaki F."/>
            <person name="Takami H."/>
        </authorList>
    </citation>
    <scope>NUCLEOTIDE SEQUENCE</scope>
    <source>
        <strain evidence="7">Expedition CK06-06</strain>
    </source>
</reference>
<feature type="non-terminal residue" evidence="7">
    <location>
        <position position="1"/>
    </location>
</feature>
<evidence type="ECO:0000256" key="1">
    <source>
        <dbReference type="ARBA" id="ARBA00004141"/>
    </source>
</evidence>
<protein>
    <recommendedName>
        <fullName evidence="8">Inorganic phosphate transporter</fullName>
    </recommendedName>
</protein>
<proteinExistence type="predicted"/>
<evidence type="ECO:0000256" key="3">
    <source>
        <dbReference type="ARBA" id="ARBA00022692"/>
    </source>
</evidence>
<dbReference type="GO" id="GO:0035435">
    <property type="term" value="P:phosphate ion transmembrane transport"/>
    <property type="evidence" value="ECO:0007669"/>
    <property type="project" value="TreeGrafter"/>
</dbReference>
<dbReference type="AlphaFoldDB" id="X1L308"/>
<keyword evidence="3 6" id="KW-0812">Transmembrane</keyword>
<accession>X1L308</accession>
<feature type="transmembrane region" description="Helical" evidence="6">
    <location>
        <begin position="108"/>
        <end position="124"/>
    </location>
</feature>
<keyword evidence="5 6" id="KW-0472">Membrane</keyword>
<evidence type="ECO:0000256" key="2">
    <source>
        <dbReference type="ARBA" id="ARBA00022448"/>
    </source>
</evidence>
<feature type="non-terminal residue" evidence="7">
    <location>
        <position position="229"/>
    </location>
</feature>
<organism evidence="7">
    <name type="scientific">marine sediment metagenome</name>
    <dbReference type="NCBI Taxonomy" id="412755"/>
    <lineage>
        <taxon>unclassified sequences</taxon>
        <taxon>metagenomes</taxon>
        <taxon>ecological metagenomes</taxon>
    </lineage>
</organism>
<dbReference type="PANTHER" id="PTHR11101">
    <property type="entry name" value="PHOSPHATE TRANSPORTER"/>
    <property type="match status" value="1"/>
</dbReference>
<comment type="subcellular location">
    <subcellularLocation>
        <location evidence="1">Membrane</location>
        <topology evidence="1">Multi-pass membrane protein</topology>
    </subcellularLocation>
</comment>
<evidence type="ECO:0000256" key="4">
    <source>
        <dbReference type="ARBA" id="ARBA00022989"/>
    </source>
</evidence>
<feature type="transmembrane region" description="Helical" evidence="6">
    <location>
        <begin position="144"/>
        <end position="165"/>
    </location>
</feature>
<feature type="transmembrane region" description="Helical" evidence="6">
    <location>
        <begin position="6"/>
        <end position="23"/>
    </location>
</feature>
<dbReference type="EMBL" id="BARV01011890">
    <property type="protein sequence ID" value="GAI13353.1"/>
    <property type="molecule type" value="Genomic_DNA"/>
</dbReference>
<dbReference type="GO" id="GO:0005315">
    <property type="term" value="F:phosphate transmembrane transporter activity"/>
    <property type="evidence" value="ECO:0007669"/>
    <property type="project" value="InterPro"/>
</dbReference>
<sequence length="229" mass="24551">AVDIISILVVVLIVLAIALAFSIGANDETLSTLVGAGVIKFKLALLIGGIAVGAGMFAFAFAFVAKTVGADLLGETLNYTDFMLLTVLVSSIFWLIIGSFAGIPLSSTHSLVGSIVGVVFVYALTQGNVNPDTAFNWAKLNNVILGWFISPTFGLIITYVLFKVLAKTYLSRLKGLNQIEKSEKYFKWLLLFAVIFAEIWVGANSGEALGILYGLFDKGSLNLGSYIFF</sequence>
<evidence type="ECO:0000256" key="5">
    <source>
        <dbReference type="ARBA" id="ARBA00023136"/>
    </source>
</evidence>
<dbReference type="Pfam" id="PF01384">
    <property type="entry name" value="PHO4"/>
    <property type="match status" value="1"/>
</dbReference>
<evidence type="ECO:0000256" key="6">
    <source>
        <dbReference type="SAM" id="Phobius"/>
    </source>
</evidence>